<protein>
    <submittedName>
        <fullName evidence="2">Uncharacterized protein</fullName>
    </submittedName>
</protein>
<sequence length="97" mass="10241">MAAPLSLQRHSLPPHAAPGSSLPVCQTVPAEEVRLGVKVVKQPLIVSVLLVPFFSSSIAEVITERNQQGVGAEELSLASVLVQQQHGSNGFPEVQAH</sequence>
<dbReference type="EMBL" id="VSRR010006164">
    <property type="protein sequence ID" value="MPC44179.1"/>
    <property type="molecule type" value="Genomic_DNA"/>
</dbReference>
<feature type="region of interest" description="Disordered" evidence="1">
    <location>
        <begin position="1"/>
        <end position="21"/>
    </location>
</feature>
<keyword evidence="3" id="KW-1185">Reference proteome</keyword>
<reference evidence="2 3" key="1">
    <citation type="submission" date="2019-05" db="EMBL/GenBank/DDBJ databases">
        <title>Another draft genome of Portunus trituberculatus and its Hox gene families provides insights of decapod evolution.</title>
        <authorList>
            <person name="Jeong J.-H."/>
            <person name="Song I."/>
            <person name="Kim S."/>
            <person name="Choi T."/>
            <person name="Kim D."/>
            <person name="Ryu S."/>
            <person name="Kim W."/>
        </authorList>
    </citation>
    <scope>NUCLEOTIDE SEQUENCE [LARGE SCALE GENOMIC DNA]</scope>
    <source>
        <tissue evidence="2">Muscle</tissue>
    </source>
</reference>
<evidence type="ECO:0000313" key="3">
    <source>
        <dbReference type="Proteomes" id="UP000324222"/>
    </source>
</evidence>
<dbReference type="AlphaFoldDB" id="A0A5B7FG17"/>
<dbReference type="Proteomes" id="UP000324222">
    <property type="component" value="Unassembled WGS sequence"/>
</dbReference>
<evidence type="ECO:0000256" key="1">
    <source>
        <dbReference type="SAM" id="MobiDB-lite"/>
    </source>
</evidence>
<gene>
    <name evidence="2" type="ORF">E2C01_037843</name>
</gene>
<proteinExistence type="predicted"/>
<accession>A0A5B7FG17</accession>
<organism evidence="2 3">
    <name type="scientific">Portunus trituberculatus</name>
    <name type="common">Swimming crab</name>
    <name type="synonym">Neptunus trituberculatus</name>
    <dbReference type="NCBI Taxonomy" id="210409"/>
    <lineage>
        <taxon>Eukaryota</taxon>
        <taxon>Metazoa</taxon>
        <taxon>Ecdysozoa</taxon>
        <taxon>Arthropoda</taxon>
        <taxon>Crustacea</taxon>
        <taxon>Multicrustacea</taxon>
        <taxon>Malacostraca</taxon>
        <taxon>Eumalacostraca</taxon>
        <taxon>Eucarida</taxon>
        <taxon>Decapoda</taxon>
        <taxon>Pleocyemata</taxon>
        <taxon>Brachyura</taxon>
        <taxon>Eubrachyura</taxon>
        <taxon>Portunoidea</taxon>
        <taxon>Portunidae</taxon>
        <taxon>Portuninae</taxon>
        <taxon>Portunus</taxon>
    </lineage>
</organism>
<comment type="caution">
    <text evidence="2">The sequence shown here is derived from an EMBL/GenBank/DDBJ whole genome shotgun (WGS) entry which is preliminary data.</text>
</comment>
<evidence type="ECO:0000313" key="2">
    <source>
        <dbReference type="EMBL" id="MPC44179.1"/>
    </source>
</evidence>
<name>A0A5B7FG17_PORTR</name>